<protein>
    <submittedName>
        <fullName evidence="1">Uncharacterized protein</fullName>
    </submittedName>
</protein>
<dbReference type="Proteomes" id="UP000023152">
    <property type="component" value="Unassembled WGS sequence"/>
</dbReference>
<dbReference type="AlphaFoldDB" id="X6MSL0"/>
<evidence type="ECO:0000313" key="1">
    <source>
        <dbReference type="EMBL" id="ETO16676.1"/>
    </source>
</evidence>
<gene>
    <name evidence="1" type="ORF">RFI_20662</name>
</gene>
<dbReference type="EMBL" id="ASPP01017959">
    <property type="protein sequence ID" value="ETO16676.1"/>
    <property type="molecule type" value="Genomic_DNA"/>
</dbReference>
<comment type="caution">
    <text evidence="1">The sequence shown here is derived from an EMBL/GenBank/DDBJ whole genome shotgun (WGS) entry which is preliminary data.</text>
</comment>
<accession>X6MSL0</accession>
<feature type="non-terminal residue" evidence="1">
    <location>
        <position position="1"/>
    </location>
</feature>
<organism evidence="1 2">
    <name type="scientific">Reticulomyxa filosa</name>
    <dbReference type="NCBI Taxonomy" id="46433"/>
    <lineage>
        <taxon>Eukaryota</taxon>
        <taxon>Sar</taxon>
        <taxon>Rhizaria</taxon>
        <taxon>Retaria</taxon>
        <taxon>Foraminifera</taxon>
        <taxon>Monothalamids</taxon>
        <taxon>Reticulomyxidae</taxon>
        <taxon>Reticulomyxa</taxon>
    </lineage>
</organism>
<proteinExistence type="predicted"/>
<sequence length="166" mass="19606">NGLLVVDMIELTLRLHKPSDKDLFSEKHFGDNNKRQENSFNPPMEFVSSSKYPKPKSMNAYPFSMTETVISLITLQNSSHYIEWKALINKFMTYGFWKGLLVLYMHLKQIQHCIYLAVLLDSKKPLLDLLCDERDPRLWKELLQCLIYVRGIGKPELHTKFYYILF</sequence>
<evidence type="ECO:0000313" key="2">
    <source>
        <dbReference type="Proteomes" id="UP000023152"/>
    </source>
</evidence>
<keyword evidence="2" id="KW-1185">Reference proteome</keyword>
<reference evidence="1 2" key="1">
    <citation type="journal article" date="2013" name="Curr. Biol.">
        <title>The Genome of the Foraminiferan Reticulomyxa filosa.</title>
        <authorList>
            <person name="Glockner G."/>
            <person name="Hulsmann N."/>
            <person name="Schleicher M."/>
            <person name="Noegel A.A."/>
            <person name="Eichinger L."/>
            <person name="Gallinger C."/>
            <person name="Pawlowski J."/>
            <person name="Sierra R."/>
            <person name="Euteneuer U."/>
            <person name="Pillet L."/>
            <person name="Moustafa A."/>
            <person name="Platzer M."/>
            <person name="Groth M."/>
            <person name="Szafranski K."/>
            <person name="Schliwa M."/>
        </authorList>
    </citation>
    <scope>NUCLEOTIDE SEQUENCE [LARGE SCALE GENOMIC DNA]</scope>
</reference>
<name>X6MSL0_RETFI</name>